<keyword evidence="2" id="KW-0560">Oxidoreductase</keyword>
<comment type="caution">
    <text evidence="3">The sequence shown here is derived from an EMBL/GenBank/DDBJ whole genome shotgun (WGS) entry which is preliminary data.</text>
</comment>
<keyword evidence="2" id="KW-0408">Iron</keyword>
<keyword evidence="2" id="KW-0479">Metal-binding</keyword>
<keyword evidence="2" id="KW-0503">Monooxygenase</keyword>
<dbReference type="Gene3D" id="1.10.630.10">
    <property type="entry name" value="Cytochrome P450"/>
    <property type="match status" value="1"/>
</dbReference>
<dbReference type="GO" id="GO:0005506">
    <property type="term" value="F:iron ion binding"/>
    <property type="evidence" value="ECO:0007669"/>
    <property type="project" value="InterPro"/>
</dbReference>
<sequence length="202" mass="22204">RELLPRRRKEPGDDLVSLLLAAEAEGQVQDGAELLAQCAMLLFAGYETTRHLLGNAVHALLAHREQWERLCESPELLPNAVRELLRHDTPVQWSGRRVMADFTLHGQRIRRGELVLALIGAANRDPQRHEAPDRLDVARANPGALAFGTGPHVCLGASLTQLEAQTVLGTLLRRRPGLRLRGAGMRSQSPLYRGFVSLPVGG</sequence>
<feature type="non-terminal residue" evidence="3">
    <location>
        <position position="1"/>
    </location>
</feature>
<dbReference type="EMBL" id="JABBFW010000025">
    <property type="protein sequence ID" value="NML17954.1"/>
    <property type="molecule type" value="Genomic_DNA"/>
</dbReference>
<dbReference type="PANTHER" id="PTHR46696">
    <property type="entry name" value="P450, PUTATIVE (EUROFUNG)-RELATED"/>
    <property type="match status" value="1"/>
</dbReference>
<dbReference type="RefSeq" id="WP_169162857.1">
    <property type="nucleotide sequence ID" value="NZ_JABBFW010000025.1"/>
</dbReference>
<dbReference type="PRINTS" id="PR00359">
    <property type="entry name" value="BP450"/>
</dbReference>
<accession>A0A848FEY8</accession>
<dbReference type="GO" id="GO:0016705">
    <property type="term" value="F:oxidoreductase activity, acting on paired donors, with incorporation or reduction of molecular oxygen"/>
    <property type="evidence" value="ECO:0007669"/>
    <property type="project" value="InterPro"/>
</dbReference>
<keyword evidence="2" id="KW-0349">Heme</keyword>
<proteinExistence type="inferred from homology"/>
<dbReference type="InterPro" id="IPR017972">
    <property type="entry name" value="Cyt_P450_CS"/>
</dbReference>
<keyword evidence="4" id="KW-1185">Reference proteome</keyword>
<dbReference type="GO" id="GO:0020037">
    <property type="term" value="F:heme binding"/>
    <property type="evidence" value="ECO:0007669"/>
    <property type="project" value="InterPro"/>
</dbReference>
<dbReference type="GO" id="GO:0004497">
    <property type="term" value="F:monooxygenase activity"/>
    <property type="evidence" value="ECO:0007669"/>
    <property type="project" value="UniProtKB-KW"/>
</dbReference>
<gene>
    <name evidence="3" type="ORF">HHL10_23575</name>
</gene>
<name>A0A848FEY8_9BURK</name>
<evidence type="ECO:0000313" key="4">
    <source>
        <dbReference type="Proteomes" id="UP000574067"/>
    </source>
</evidence>
<evidence type="ECO:0000256" key="1">
    <source>
        <dbReference type="ARBA" id="ARBA00010617"/>
    </source>
</evidence>
<dbReference type="SUPFAM" id="SSF48264">
    <property type="entry name" value="Cytochrome P450"/>
    <property type="match status" value="1"/>
</dbReference>
<dbReference type="Pfam" id="PF00067">
    <property type="entry name" value="p450"/>
    <property type="match status" value="1"/>
</dbReference>
<protein>
    <submittedName>
        <fullName evidence="3">Cytochrome P450</fullName>
    </submittedName>
</protein>
<evidence type="ECO:0000313" key="3">
    <source>
        <dbReference type="EMBL" id="NML17954.1"/>
    </source>
</evidence>
<organism evidence="3 4">
    <name type="scientific">Azohydromonas caseinilytica</name>
    <dbReference type="NCBI Taxonomy" id="2728836"/>
    <lineage>
        <taxon>Bacteria</taxon>
        <taxon>Pseudomonadati</taxon>
        <taxon>Pseudomonadota</taxon>
        <taxon>Betaproteobacteria</taxon>
        <taxon>Burkholderiales</taxon>
        <taxon>Sphaerotilaceae</taxon>
        <taxon>Azohydromonas</taxon>
    </lineage>
</organism>
<dbReference type="InterPro" id="IPR002397">
    <property type="entry name" value="Cyt_P450_B"/>
</dbReference>
<dbReference type="Proteomes" id="UP000574067">
    <property type="component" value="Unassembled WGS sequence"/>
</dbReference>
<dbReference type="PANTHER" id="PTHR46696:SF1">
    <property type="entry name" value="CYTOCHROME P450 YJIB-RELATED"/>
    <property type="match status" value="1"/>
</dbReference>
<comment type="similarity">
    <text evidence="1 2">Belongs to the cytochrome P450 family.</text>
</comment>
<dbReference type="AlphaFoldDB" id="A0A848FEY8"/>
<dbReference type="InterPro" id="IPR001128">
    <property type="entry name" value="Cyt_P450"/>
</dbReference>
<evidence type="ECO:0000256" key="2">
    <source>
        <dbReference type="RuleBase" id="RU000461"/>
    </source>
</evidence>
<dbReference type="PROSITE" id="PS00086">
    <property type="entry name" value="CYTOCHROME_P450"/>
    <property type="match status" value="1"/>
</dbReference>
<reference evidence="3 4" key="1">
    <citation type="submission" date="2020-04" db="EMBL/GenBank/DDBJ databases">
        <title>Azohydromonas sp. isolated from soil.</title>
        <authorList>
            <person name="Dahal R.H."/>
        </authorList>
    </citation>
    <scope>NUCLEOTIDE SEQUENCE [LARGE SCALE GENOMIC DNA]</scope>
    <source>
        <strain evidence="3 4">G-1-1-14</strain>
    </source>
</reference>
<dbReference type="InterPro" id="IPR036396">
    <property type="entry name" value="Cyt_P450_sf"/>
</dbReference>